<sequence length="546" mass="61882">CHGDIEEEIRTSGTWIIQGPYGARYKLNIVVVPPPEVKYVGPYVIKKDLIRTVMIEPQYAVKIVMVPLHVSSGRINPECYQYVTLLLIGWNRWLQIMEQNIPPSRIKRDLVAKLMGGIGASLGTINSVNQIQMAKQLATLLQHVAALSHPIQDALLSLNHMQLDITKILPLWLELQEKDHERLIASVGYLQANLSMAIACIQAQSLWITIAKDIIRHSVSGKVPAELKPQVSDLEKDNTEWWSILDTSYDLKQEELQLAIVTLSKAHKEHIYPIIPLGLFVNHSVMMPLPDQMWTYMVNQSIKTVNLQACVEQSDLGYTCTTGLWEENHICFNSAEGECHYDLHPSDIHNNHSVVAQVQEGCGCIRSLCLMFTVNTFYIVNHTVHDNLCICNILHIRGCDVDITLFMPTRDNYNIDLHLMRKIEPIHLGPDIVTLKSLLHHPELIELVKEVKTAGIKTGIVVQHDINKIGKISKVIQSTMEKHHWWDLVIDMNNVSNTLKHPLIINCIVQLCVILYTMGLTLYACIKKSRPKLTNTVEGFASRYLP</sequence>
<organism evidence="2 3">
    <name type="scientific">Pelodiscus sinensis</name>
    <name type="common">Chinese softshell turtle</name>
    <name type="synonym">Trionyx sinensis</name>
    <dbReference type="NCBI Taxonomy" id="13735"/>
    <lineage>
        <taxon>Eukaryota</taxon>
        <taxon>Metazoa</taxon>
        <taxon>Chordata</taxon>
        <taxon>Craniata</taxon>
        <taxon>Vertebrata</taxon>
        <taxon>Euteleostomi</taxon>
        <taxon>Archelosauria</taxon>
        <taxon>Testudinata</taxon>
        <taxon>Testudines</taxon>
        <taxon>Cryptodira</taxon>
        <taxon>Trionychia</taxon>
        <taxon>Trionychidae</taxon>
        <taxon>Pelodiscus</taxon>
    </lineage>
</organism>
<proteinExistence type="predicted"/>
<keyword evidence="3" id="KW-1185">Reference proteome</keyword>
<keyword evidence="1" id="KW-0812">Transmembrane</keyword>
<reference evidence="3" key="2">
    <citation type="journal article" date="2013" name="Nat. Genet.">
        <title>The draft genomes of soft-shell turtle and green sea turtle yield insights into the development and evolution of the turtle-specific body plan.</title>
        <authorList>
            <person name="Wang Z."/>
            <person name="Pascual-Anaya J."/>
            <person name="Zadissa A."/>
            <person name="Li W."/>
            <person name="Niimura Y."/>
            <person name="Huang Z."/>
            <person name="Li C."/>
            <person name="White S."/>
            <person name="Xiong Z."/>
            <person name="Fang D."/>
            <person name="Wang B."/>
            <person name="Ming Y."/>
            <person name="Chen Y."/>
            <person name="Zheng Y."/>
            <person name="Kuraku S."/>
            <person name="Pignatelli M."/>
            <person name="Herrero J."/>
            <person name="Beal K."/>
            <person name="Nozawa M."/>
            <person name="Li Q."/>
            <person name="Wang J."/>
            <person name="Zhang H."/>
            <person name="Yu L."/>
            <person name="Shigenobu S."/>
            <person name="Wang J."/>
            <person name="Liu J."/>
            <person name="Flicek P."/>
            <person name="Searle S."/>
            <person name="Wang J."/>
            <person name="Kuratani S."/>
            <person name="Yin Y."/>
            <person name="Aken B."/>
            <person name="Zhang G."/>
            <person name="Irie N."/>
        </authorList>
    </citation>
    <scope>NUCLEOTIDE SEQUENCE [LARGE SCALE GENOMIC DNA]</scope>
    <source>
        <strain evidence="3">Daiwa-1</strain>
    </source>
</reference>
<dbReference type="GeneTree" id="ENSGT00610000087427"/>
<accession>K7FLX4</accession>
<dbReference type="STRING" id="13735.ENSPSIP00000009034"/>
<evidence type="ECO:0000256" key="1">
    <source>
        <dbReference type="SAM" id="Phobius"/>
    </source>
</evidence>
<dbReference type="Ensembl" id="ENSPSIT00000009080.1">
    <property type="protein sequence ID" value="ENSPSIP00000009034.1"/>
    <property type="gene ID" value="ENSPSIG00000008247.1"/>
</dbReference>
<feature type="transmembrane region" description="Helical" evidence="1">
    <location>
        <begin position="503"/>
        <end position="526"/>
    </location>
</feature>
<reference evidence="2" key="3">
    <citation type="submission" date="2025-08" db="UniProtKB">
        <authorList>
            <consortium name="Ensembl"/>
        </authorList>
    </citation>
    <scope>IDENTIFICATION</scope>
</reference>
<evidence type="ECO:0000313" key="2">
    <source>
        <dbReference type="Ensembl" id="ENSPSIP00000009034.1"/>
    </source>
</evidence>
<dbReference type="EMBL" id="AGCU01068361">
    <property type="status" value="NOT_ANNOTATED_CDS"/>
    <property type="molecule type" value="Genomic_DNA"/>
</dbReference>
<name>K7FLX4_PELSI</name>
<reference evidence="3" key="1">
    <citation type="submission" date="2011-10" db="EMBL/GenBank/DDBJ databases">
        <authorList>
            <consortium name="Soft-shell Turtle Genome Consortium"/>
        </authorList>
    </citation>
    <scope>NUCLEOTIDE SEQUENCE [LARGE SCALE GENOMIC DNA]</scope>
    <source>
        <strain evidence="3">Daiwa-1</strain>
    </source>
</reference>
<dbReference type="AlphaFoldDB" id="K7FLX4"/>
<keyword evidence="1" id="KW-1133">Transmembrane helix</keyword>
<dbReference type="OMA" id="WITIAKD"/>
<dbReference type="eggNOG" id="ENOG502SJMN">
    <property type="taxonomic scope" value="Eukaryota"/>
</dbReference>
<protein>
    <submittedName>
        <fullName evidence="2">Uncharacterized protein</fullName>
    </submittedName>
</protein>
<dbReference type="Proteomes" id="UP000007267">
    <property type="component" value="Unassembled WGS sequence"/>
</dbReference>
<reference evidence="2" key="4">
    <citation type="submission" date="2025-09" db="UniProtKB">
        <authorList>
            <consortium name="Ensembl"/>
        </authorList>
    </citation>
    <scope>IDENTIFICATION</scope>
</reference>
<dbReference type="HOGENOM" id="CLU_570576_0_0_1"/>
<evidence type="ECO:0000313" key="3">
    <source>
        <dbReference type="Proteomes" id="UP000007267"/>
    </source>
</evidence>
<keyword evidence="1" id="KW-0472">Membrane</keyword>